<sequence>GSMSPQVQELFHEDAQGSQSNAQPWWKVQLFVWEPVLFGTWDGVFTTCMINIFGVVLFLRTGWLVGNTGVLLGMLLVSMVVLVALVTVMSGVGVCECCSVGNGGVYSMVSTVLGGRVGGTVGLLYVFGQCVAGAMYITGFAESIAQVLNLQSMWVVRGISVAVLIGLLGINLAGVKWIIRLQLVLLAILAMSTLDFVIGTFSHLDPEHGFVGYTKDLLRKNTLPDYTAGETFFTVFGVFFPAATGVMAGFNMSSDLQRPEHNIPVGTLAAVCTSWFLYLVFVFLLGAICTRDVLRYDFLIAEKVSLVGFLFLLGLYISSLASCMGGLYGAPRILQCIAQERVIPALGFLGKGRGPNKTPVAAICLTSLISMAFIFIGQVNVLAPIVTINFMLTYSIIDYCYFCVVKTHELQVQQRTTLIRRSSSRRSLVSSTHPHYGSSGAISEPVNGTLLEFTKDMNQIFPLPSTDTADEQRVPLPASKTWGRKSKIPAKERLMNSFGLDLNSNGPLDKGKDEREPEQTIGLDDDTSSQIGLKEFDLTTEAKWKQSLPNSGPVELEQLPREQIDRNGSETNLEESEIRSIQGSRYARFCNHWVSLVGALCSFMIMFVIQWMYALVNITVALILFLYIGTTSPGLPTGAAARFSFFRWLKTSLRNLGRRDGALQDQIVVTPSLSAVGMETRQLTEENADFAFRDRYHHSSFITTTDKIVHPQSN</sequence>
<dbReference type="GO" id="GO:1990573">
    <property type="term" value="P:potassium ion import across plasma membrane"/>
    <property type="evidence" value="ECO:0007669"/>
    <property type="project" value="TreeGrafter"/>
</dbReference>
<feature type="compositionally biased region" description="Basic and acidic residues" evidence="13">
    <location>
        <begin position="509"/>
        <end position="518"/>
    </location>
</feature>
<dbReference type="Ensembl" id="ENSCCRT00010001355.1">
    <property type="protein sequence ID" value="ENSCCRP00010001228.1"/>
    <property type="gene ID" value="ENSCCRG00010000576.1"/>
</dbReference>
<reference evidence="16" key="1">
    <citation type="submission" date="2025-08" db="UniProtKB">
        <authorList>
            <consortium name="Ensembl"/>
        </authorList>
    </citation>
    <scope>IDENTIFICATION</scope>
</reference>
<evidence type="ECO:0000259" key="15">
    <source>
        <dbReference type="Pfam" id="PF00324"/>
    </source>
</evidence>
<keyword evidence="11" id="KW-0868">Chloride</keyword>
<dbReference type="PANTHER" id="PTHR11827:SF6">
    <property type="entry name" value="SOLUTE CARRIER FAMILY 12 MEMBER 8"/>
    <property type="match status" value="1"/>
</dbReference>
<keyword evidence="9" id="KW-0406">Ion transport</keyword>
<dbReference type="Gene3D" id="1.20.1740.10">
    <property type="entry name" value="Amino acid/polyamine transporter I"/>
    <property type="match status" value="1"/>
</dbReference>
<keyword evidence="17" id="KW-1185">Reference proteome</keyword>
<proteinExistence type="inferred from homology"/>
<name>A0A8C1FXV3_CYPCA</name>
<organism evidence="16 17">
    <name type="scientific">Cyprinus carpio</name>
    <name type="common">Common carp</name>
    <dbReference type="NCBI Taxonomy" id="7962"/>
    <lineage>
        <taxon>Eukaryota</taxon>
        <taxon>Metazoa</taxon>
        <taxon>Chordata</taxon>
        <taxon>Craniata</taxon>
        <taxon>Vertebrata</taxon>
        <taxon>Euteleostomi</taxon>
        <taxon>Actinopterygii</taxon>
        <taxon>Neopterygii</taxon>
        <taxon>Teleostei</taxon>
        <taxon>Ostariophysi</taxon>
        <taxon>Cypriniformes</taxon>
        <taxon>Cyprinidae</taxon>
        <taxon>Cyprininae</taxon>
        <taxon>Cyprinus</taxon>
    </lineage>
</organism>
<gene>
    <name evidence="16" type="primary">LOC109095760</name>
</gene>
<evidence type="ECO:0000256" key="6">
    <source>
        <dbReference type="ARBA" id="ARBA00022847"/>
    </source>
</evidence>
<evidence type="ECO:0000256" key="5">
    <source>
        <dbReference type="ARBA" id="ARBA00022692"/>
    </source>
</evidence>
<keyword evidence="10 14" id="KW-0472">Membrane</keyword>
<evidence type="ECO:0000256" key="4">
    <source>
        <dbReference type="ARBA" id="ARBA00022538"/>
    </source>
</evidence>
<dbReference type="GO" id="GO:0006884">
    <property type="term" value="P:cell volume homeostasis"/>
    <property type="evidence" value="ECO:0007669"/>
    <property type="project" value="TreeGrafter"/>
</dbReference>
<dbReference type="InterPro" id="IPR004841">
    <property type="entry name" value="AA-permease/SLC12A_dom"/>
</dbReference>
<accession>A0A8C1FXV3</accession>
<feature type="transmembrane region" description="Helical" evidence="14">
    <location>
        <begin position="593"/>
        <end position="614"/>
    </location>
</feature>
<feature type="transmembrane region" description="Helical" evidence="14">
    <location>
        <begin position="71"/>
        <end position="92"/>
    </location>
</feature>
<feature type="transmembrane region" description="Helical" evidence="14">
    <location>
        <begin position="36"/>
        <end position="59"/>
    </location>
</feature>
<comment type="similarity">
    <text evidence="2">Belongs to the SLC12A transporter family.</text>
</comment>
<dbReference type="GO" id="GO:0015379">
    <property type="term" value="F:potassium:chloride symporter activity"/>
    <property type="evidence" value="ECO:0007669"/>
    <property type="project" value="TreeGrafter"/>
</dbReference>
<evidence type="ECO:0000256" key="3">
    <source>
        <dbReference type="ARBA" id="ARBA00022448"/>
    </source>
</evidence>
<feature type="region of interest" description="Disordered" evidence="13">
    <location>
        <begin position="499"/>
        <end position="526"/>
    </location>
</feature>
<feature type="transmembrane region" description="Helical" evidence="14">
    <location>
        <begin position="232"/>
        <end position="253"/>
    </location>
</feature>
<evidence type="ECO:0000256" key="13">
    <source>
        <dbReference type="SAM" id="MobiDB-lite"/>
    </source>
</evidence>
<dbReference type="GO" id="GO:0055064">
    <property type="term" value="P:chloride ion homeostasis"/>
    <property type="evidence" value="ECO:0007669"/>
    <property type="project" value="TreeGrafter"/>
</dbReference>
<keyword evidence="6" id="KW-0769">Symport</keyword>
<feature type="transmembrane region" description="Helical" evidence="14">
    <location>
        <begin position="131"/>
        <end position="148"/>
    </location>
</feature>
<evidence type="ECO:0000256" key="7">
    <source>
        <dbReference type="ARBA" id="ARBA00022958"/>
    </source>
</evidence>
<keyword evidence="7" id="KW-0630">Potassium</keyword>
<feature type="transmembrane region" description="Helical" evidence="14">
    <location>
        <begin position="265"/>
        <end position="288"/>
    </location>
</feature>
<feature type="transmembrane region" description="Helical" evidence="14">
    <location>
        <begin position="154"/>
        <end position="174"/>
    </location>
</feature>
<dbReference type="InterPro" id="IPR004842">
    <property type="entry name" value="SLC12A_fam"/>
</dbReference>
<comment type="subcellular location">
    <subcellularLocation>
        <location evidence="1">Membrane</location>
        <topology evidence="1">Multi-pass membrane protein</topology>
    </subcellularLocation>
</comment>
<dbReference type="AlphaFoldDB" id="A0A8C1FXV3"/>
<feature type="transmembrane region" description="Helical" evidence="14">
    <location>
        <begin position="620"/>
        <end position="645"/>
    </location>
</feature>
<feature type="transmembrane region" description="Helical" evidence="14">
    <location>
        <begin position="181"/>
        <end position="201"/>
    </location>
</feature>
<evidence type="ECO:0000256" key="10">
    <source>
        <dbReference type="ARBA" id="ARBA00023136"/>
    </source>
</evidence>
<dbReference type="GO" id="GO:0016020">
    <property type="term" value="C:membrane"/>
    <property type="evidence" value="ECO:0007669"/>
    <property type="project" value="UniProtKB-SubCell"/>
</dbReference>
<dbReference type="Proteomes" id="UP000694427">
    <property type="component" value="Unplaced"/>
</dbReference>
<dbReference type="PANTHER" id="PTHR11827">
    <property type="entry name" value="SOLUTE CARRIER FAMILY 12, CATION COTRANSPORTERS"/>
    <property type="match status" value="1"/>
</dbReference>
<evidence type="ECO:0000256" key="8">
    <source>
        <dbReference type="ARBA" id="ARBA00022989"/>
    </source>
</evidence>
<keyword evidence="5 14" id="KW-0812">Transmembrane</keyword>
<evidence type="ECO:0000256" key="2">
    <source>
        <dbReference type="ARBA" id="ARBA00010593"/>
    </source>
</evidence>
<protein>
    <recommendedName>
        <fullName evidence="12">Solute carrier family 12 member 8</fullName>
    </recommendedName>
</protein>
<evidence type="ECO:0000256" key="1">
    <source>
        <dbReference type="ARBA" id="ARBA00004141"/>
    </source>
</evidence>
<evidence type="ECO:0000313" key="17">
    <source>
        <dbReference type="Proteomes" id="UP000694427"/>
    </source>
</evidence>
<evidence type="ECO:0000256" key="12">
    <source>
        <dbReference type="ARBA" id="ARBA00073711"/>
    </source>
</evidence>
<evidence type="ECO:0000256" key="14">
    <source>
        <dbReference type="SAM" id="Phobius"/>
    </source>
</evidence>
<feature type="transmembrane region" description="Helical" evidence="14">
    <location>
        <begin position="385"/>
        <end position="405"/>
    </location>
</feature>
<feature type="transmembrane region" description="Helical" evidence="14">
    <location>
        <begin position="308"/>
        <end position="330"/>
    </location>
</feature>
<keyword evidence="3" id="KW-0813">Transport</keyword>
<dbReference type="FunFam" id="1.20.1740.10:FF:000030">
    <property type="entry name" value="solute carrier family 12 member 8"/>
    <property type="match status" value="1"/>
</dbReference>
<feature type="transmembrane region" description="Helical" evidence="14">
    <location>
        <begin position="360"/>
        <end position="379"/>
    </location>
</feature>
<feature type="domain" description="Amino acid permease/ SLC12A" evidence="15">
    <location>
        <begin position="44"/>
        <end position="410"/>
    </location>
</feature>
<evidence type="ECO:0000256" key="11">
    <source>
        <dbReference type="ARBA" id="ARBA00023214"/>
    </source>
</evidence>
<reference evidence="16" key="2">
    <citation type="submission" date="2025-09" db="UniProtKB">
        <authorList>
            <consortium name="Ensembl"/>
        </authorList>
    </citation>
    <scope>IDENTIFICATION</scope>
</reference>
<evidence type="ECO:0000256" key="9">
    <source>
        <dbReference type="ARBA" id="ARBA00023065"/>
    </source>
</evidence>
<evidence type="ECO:0000313" key="16">
    <source>
        <dbReference type="Ensembl" id="ENSCCRP00010001228.1"/>
    </source>
</evidence>
<dbReference type="Pfam" id="PF00324">
    <property type="entry name" value="AA_permease"/>
    <property type="match status" value="1"/>
</dbReference>
<dbReference type="GO" id="GO:0055075">
    <property type="term" value="P:potassium ion homeostasis"/>
    <property type="evidence" value="ECO:0007669"/>
    <property type="project" value="TreeGrafter"/>
</dbReference>
<keyword evidence="8 14" id="KW-1133">Transmembrane helix</keyword>
<keyword evidence="4" id="KW-0633">Potassium transport</keyword>